<dbReference type="EMBL" id="LWRY01000274">
    <property type="protein sequence ID" value="OCX68189.1"/>
    <property type="molecule type" value="Genomic_DNA"/>
</dbReference>
<name>A0A1C2J210_ACITH</name>
<dbReference type="InterPro" id="IPR036890">
    <property type="entry name" value="HATPase_C_sf"/>
</dbReference>
<gene>
    <name evidence="1" type="ORF">A6M23_18830</name>
</gene>
<protein>
    <submittedName>
        <fullName evidence="1">Uncharacterized protein</fullName>
    </submittedName>
</protein>
<keyword evidence="2" id="KW-1185">Reference proteome</keyword>
<proteinExistence type="predicted"/>
<evidence type="ECO:0000313" key="2">
    <source>
        <dbReference type="Proteomes" id="UP000095008"/>
    </source>
</evidence>
<dbReference type="Pfam" id="PF13589">
    <property type="entry name" value="HATPase_c_3"/>
    <property type="match status" value="1"/>
</dbReference>
<dbReference type="OrthoDB" id="8478062at2"/>
<reference evidence="1" key="1">
    <citation type="journal article" date="2016" name="Int. J. Mol. Sci.">
        <title>Comparative genomics of the extreme acidophile Acidithiobacillus thiooxidans reveals intraspecific divergence and niche adaptation.</title>
        <authorList>
            <person name="Zhang X."/>
            <person name="Feng X."/>
            <person name="Tao J."/>
            <person name="Ma L."/>
            <person name="Xiao Y."/>
            <person name="Liang Y."/>
            <person name="Liu X."/>
            <person name="Yin H."/>
        </authorList>
    </citation>
    <scope>NUCLEOTIDE SEQUENCE [LARGE SCALE GENOMIC DNA]</scope>
    <source>
        <strain evidence="1">DXS-W</strain>
    </source>
</reference>
<dbReference type="AlphaFoldDB" id="A0A1C2J210"/>
<dbReference type="Proteomes" id="UP000095008">
    <property type="component" value="Unassembled WGS sequence"/>
</dbReference>
<evidence type="ECO:0000313" key="1">
    <source>
        <dbReference type="EMBL" id="OCX68189.1"/>
    </source>
</evidence>
<organism evidence="1 2">
    <name type="scientific">Acidithiobacillus thiooxidans</name>
    <name type="common">Thiobacillus thiooxidans</name>
    <dbReference type="NCBI Taxonomy" id="930"/>
    <lineage>
        <taxon>Bacteria</taxon>
        <taxon>Pseudomonadati</taxon>
        <taxon>Pseudomonadota</taxon>
        <taxon>Acidithiobacillia</taxon>
        <taxon>Acidithiobacillales</taxon>
        <taxon>Acidithiobacillaceae</taxon>
        <taxon>Acidithiobacillus</taxon>
    </lineage>
</organism>
<dbReference type="Gene3D" id="3.30.565.10">
    <property type="entry name" value="Histidine kinase-like ATPase, C-terminal domain"/>
    <property type="match status" value="1"/>
</dbReference>
<dbReference type="SUPFAM" id="SSF55874">
    <property type="entry name" value="ATPase domain of HSP90 chaperone/DNA topoisomerase II/histidine kinase"/>
    <property type="match status" value="1"/>
</dbReference>
<dbReference type="RefSeq" id="WP_031568989.1">
    <property type="nucleotide sequence ID" value="NZ_JABBDU010000087.1"/>
</dbReference>
<dbReference type="GeneID" id="60696805"/>
<comment type="caution">
    <text evidence="1">The sequence shown here is derived from an EMBL/GenBank/DDBJ whole genome shotgun (WGS) entry which is preliminary data.</text>
</comment>
<accession>A0A1C2J210</accession>
<sequence>MLRPFELDPQIIHHIIYSQAGSIGKALIELLMNSIDAQATTVALTMDGKGFTCSDDGAGFATREDVLRYFGRFGTPHEEGDATYGRFRLGRGQIMAHASTIWRSHGWQMTVDTREMGYAYDLEDISEPVAGCQITGSWYEPLTEQERLAAIQEVRDLVRYTPIEIILNGKLITRNPALEKWDHVDDFGYYRAKEEGAVAIYNQGVLVRHDPGHVWGAGGLIVSKRAIGLNVSRTEILRKTDPVWKHIAKVFAPLAARASGNSNAQRKTEAYRERCARALLSGDPELHRIYDKEPVVTILPGKKHYSMNEFLRQHCNYHKGVVQNNRFAVVENERDIPQAEAMAASGMAVFVHPITLSRFGLYNALDFVEVIGRIQDNLRDHVSTNDIQYWGLSTLSVPALLSFDVLKKAFKSRIALAPDNTLDKETRRAWVALKWCLEQYAAICTGGEFWYGRRTRGGIRFRVFLGDSNTAEAWTDGSAYIAIDRKQVLPLKTKPLETAMKIFSLVEHEISHQGDSLSCGHDEAFYQRFHDLVLEQAAVRQKFLYIWLKKYTSSMENAGKRPSGVAWRERLLQERMGNGRVKNGLDSGLVAVDDAMMRLALESRNEDIRQQDSRLQDWIEAENNRLIEAGLCPLPPEWETLVRDSEKQLAEDRDRTRARDMEDRLADEHWGEMIAQDDARDRQWYAEVLGILPEELPDAAFDWYQSVVAPHYGDPELMAEREDFIRSAWHGNSYRFQTPKPWEHTQDEEWDPWVREQEDAAMAKAEEAKRIPEDWVPYVQNGETRWTIEHNAAAAGFLDVLEYLEWRDDTLQDATKERV</sequence>